<dbReference type="Gene3D" id="3.40.50.720">
    <property type="entry name" value="NAD(P)-binding Rossmann-like Domain"/>
    <property type="match status" value="1"/>
</dbReference>
<proteinExistence type="predicted"/>
<organism evidence="2 3">
    <name type="scientific">Ponticoccus alexandrii</name>
    <dbReference type="NCBI Taxonomy" id="1943633"/>
    <lineage>
        <taxon>Bacteria</taxon>
        <taxon>Pseudomonadati</taxon>
        <taxon>Pseudomonadota</taxon>
        <taxon>Alphaproteobacteria</taxon>
        <taxon>Rhodobacterales</taxon>
        <taxon>Roseobacteraceae</taxon>
        <taxon>Ponticoccus</taxon>
    </lineage>
</organism>
<dbReference type="InterPro" id="IPR036291">
    <property type="entry name" value="NAD(P)-bd_dom_sf"/>
</dbReference>
<reference evidence="2 3" key="1">
    <citation type="submission" date="2019-12" db="EMBL/GenBank/DDBJ databases">
        <title>Complete Genome Sequence of a Quorum-Sensing Bacterium,Rhodobacteraceae bacterium C31, Isolated from a marine microalgae symbiotic bacteria.</title>
        <authorList>
            <person name="Zhang Y."/>
        </authorList>
    </citation>
    <scope>NUCLEOTIDE SEQUENCE [LARGE SCALE GENOMIC DNA]</scope>
    <source>
        <strain evidence="2 3">C31</strain>
    </source>
</reference>
<dbReference type="Proteomes" id="UP000596387">
    <property type="component" value="Chromosome"/>
</dbReference>
<sequence>MRGDGADAMGEIGDRIIAVTGANGFVGRACVAEARRRGHPVLALCRSAPLPEWEADAGVTVARIDLSTDGDRLPALLAPVEALIHAAAFMGDSPEVLARDTLAATGAVLAACRAADIRLVMISSLAVYDTDALSPGDAVTEASPLIALAPDALDQPEAYLRSVRDPYAGAKRLQEAMMAQHGGAEGSWILRSGAIWGPGRSWHALQGFWASKLFVTIGSDGELPLAHVDHVARVAVGCAQTAPQGESVLNVFDEDRPTRARFLTAHRRCYGWPRLNVTVPYGAWLALVRLLKPMANRLPGLFREPILRARMMPLRYPNTALRSAFPGEDADTFEGLMARTREAET</sequence>
<gene>
    <name evidence="2" type="ORF">GQA70_18555</name>
</gene>
<dbReference type="SUPFAM" id="SSF51735">
    <property type="entry name" value="NAD(P)-binding Rossmann-fold domains"/>
    <property type="match status" value="1"/>
</dbReference>
<dbReference type="PANTHER" id="PTHR48079:SF6">
    <property type="entry name" value="NAD(P)-BINDING DOMAIN-CONTAINING PROTEIN-RELATED"/>
    <property type="match status" value="1"/>
</dbReference>
<dbReference type="PANTHER" id="PTHR48079">
    <property type="entry name" value="PROTEIN YEEZ"/>
    <property type="match status" value="1"/>
</dbReference>
<name>A0ABX7FDC2_9RHOB</name>
<evidence type="ECO:0000313" key="2">
    <source>
        <dbReference type="EMBL" id="QRF68586.1"/>
    </source>
</evidence>
<dbReference type="InterPro" id="IPR051783">
    <property type="entry name" value="NAD(P)-dependent_oxidoreduct"/>
</dbReference>
<dbReference type="EMBL" id="CP047166">
    <property type="protein sequence ID" value="QRF68586.1"/>
    <property type="molecule type" value="Genomic_DNA"/>
</dbReference>
<evidence type="ECO:0000313" key="3">
    <source>
        <dbReference type="Proteomes" id="UP000596387"/>
    </source>
</evidence>
<dbReference type="InterPro" id="IPR001509">
    <property type="entry name" value="Epimerase_deHydtase"/>
</dbReference>
<keyword evidence="3" id="KW-1185">Reference proteome</keyword>
<dbReference type="Pfam" id="PF01370">
    <property type="entry name" value="Epimerase"/>
    <property type="match status" value="1"/>
</dbReference>
<evidence type="ECO:0000259" key="1">
    <source>
        <dbReference type="Pfam" id="PF01370"/>
    </source>
</evidence>
<protein>
    <submittedName>
        <fullName evidence="2">NAD-dependent epimerase/dehydratase family protein</fullName>
    </submittedName>
</protein>
<feature type="domain" description="NAD-dependent epimerase/dehydratase" evidence="1">
    <location>
        <begin position="17"/>
        <end position="145"/>
    </location>
</feature>
<accession>A0ABX7FDC2</accession>